<evidence type="ECO:0000256" key="1">
    <source>
        <dbReference type="ARBA" id="ARBA00023015"/>
    </source>
</evidence>
<dbReference type="Proteomes" id="UP000285832">
    <property type="component" value="Unassembled WGS sequence"/>
</dbReference>
<gene>
    <name evidence="5" type="ORF">DW116_07355</name>
</gene>
<dbReference type="Gene3D" id="2.60.120.280">
    <property type="entry name" value="Regulatory protein AraC"/>
    <property type="match status" value="1"/>
</dbReference>
<dbReference type="InterPro" id="IPR018060">
    <property type="entry name" value="HTH_AraC"/>
</dbReference>
<evidence type="ECO:0000259" key="4">
    <source>
        <dbReference type="PROSITE" id="PS01124"/>
    </source>
</evidence>
<dbReference type="Gene3D" id="1.10.10.60">
    <property type="entry name" value="Homeodomain-like"/>
    <property type="match status" value="2"/>
</dbReference>
<keyword evidence="2" id="KW-0238">DNA-binding</keyword>
<dbReference type="InterPro" id="IPR009057">
    <property type="entry name" value="Homeodomain-like_sf"/>
</dbReference>
<feature type="domain" description="HTH araC/xylS-type" evidence="4">
    <location>
        <begin position="180"/>
        <end position="278"/>
    </location>
</feature>
<proteinExistence type="predicted"/>
<dbReference type="SUPFAM" id="SSF51215">
    <property type="entry name" value="Regulatory protein AraC"/>
    <property type="match status" value="1"/>
</dbReference>
<dbReference type="PRINTS" id="PR00032">
    <property type="entry name" value="HTHARAC"/>
</dbReference>
<dbReference type="Pfam" id="PF12833">
    <property type="entry name" value="HTH_18"/>
    <property type="match status" value="1"/>
</dbReference>
<comment type="caution">
    <text evidence="5">The sequence shown here is derived from an EMBL/GenBank/DDBJ whole genome shotgun (WGS) entry which is preliminary data.</text>
</comment>
<accession>A0A415D5L1</accession>
<evidence type="ECO:0000256" key="2">
    <source>
        <dbReference type="ARBA" id="ARBA00023125"/>
    </source>
</evidence>
<protein>
    <submittedName>
        <fullName evidence="5">AraC family transcriptional regulator</fullName>
    </submittedName>
</protein>
<dbReference type="GO" id="GO:0003700">
    <property type="term" value="F:DNA-binding transcription factor activity"/>
    <property type="evidence" value="ECO:0007669"/>
    <property type="project" value="InterPro"/>
</dbReference>
<organism evidence="5 6">
    <name type="scientific">[Ruminococcus] lactaris</name>
    <dbReference type="NCBI Taxonomy" id="46228"/>
    <lineage>
        <taxon>Bacteria</taxon>
        <taxon>Bacillati</taxon>
        <taxon>Bacillota</taxon>
        <taxon>Clostridia</taxon>
        <taxon>Lachnospirales</taxon>
        <taxon>Lachnospiraceae</taxon>
        <taxon>Mediterraneibacter</taxon>
    </lineage>
</organism>
<dbReference type="PANTHER" id="PTHR43280:SF30">
    <property type="entry name" value="MMSAB OPERON REGULATORY PROTEIN"/>
    <property type="match status" value="1"/>
</dbReference>
<dbReference type="SMART" id="SM00342">
    <property type="entry name" value="HTH_ARAC"/>
    <property type="match status" value="1"/>
</dbReference>
<dbReference type="InterPro" id="IPR037923">
    <property type="entry name" value="HTH-like"/>
</dbReference>
<dbReference type="Pfam" id="PF02311">
    <property type="entry name" value="AraC_binding"/>
    <property type="match status" value="1"/>
</dbReference>
<dbReference type="InterPro" id="IPR020449">
    <property type="entry name" value="Tscrpt_reg_AraC-type_HTH"/>
</dbReference>
<keyword evidence="3" id="KW-0804">Transcription</keyword>
<sequence length="286" mass="32821">MNELLFHIFPNERFIDLGLYQFGLEHCAPAHSYGPATRNHYLLHYVLSGTGTLYADNSKGHTETYHVKSGQGFIIFPGQITTYIADEKLPWEYTWIEFDGLRTKEVLDICGFSLDNPIYKPKHKDSAQLMSEELIYLATHSNESPFHLIGHLYLAMDYFIRSTSSATPVGGSKLQDFYIKEAITFIERNFQNDISIVDIANVCGINRSYFGKIFKKNIGQTPQEFLMNYRMIKATELLRLTDLSISDISKAVGYDNPLHFSRAFKNVYNLSPRNWKNQYAVKPASE</sequence>
<name>A0A415D5L1_9FIRM</name>
<dbReference type="AlphaFoldDB" id="A0A415D5L1"/>
<dbReference type="CDD" id="cd06986">
    <property type="entry name" value="cupin_MmsR-like_N"/>
    <property type="match status" value="1"/>
</dbReference>
<dbReference type="PANTHER" id="PTHR43280">
    <property type="entry name" value="ARAC-FAMILY TRANSCRIPTIONAL REGULATOR"/>
    <property type="match status" value="1"/>
</dbReference>
<dbReference type="PROSITE" id="PS01124">
    <property type="entry name" value="HTH_ARAC_FAMILY_2"/>
    <property type="match status" value="1"/>
</dbReference>
<evidence type="ECO:0000313" key="5">
    <source>
        <dbReference type="EMBL" id="RHJ61434.1"/>
    </source>
</evidence>
<evidence type="ECO:0000313" key="6">
    <source>
        <dbReference type="Proteomes" id="UP000285832"/>
    </source>
</evidence>
<dbReference type="EMBL" id="QRMI01000016">
    <property type="protein sequence ID" value="RHJ61434.1"/>
    <property type="molecule type" value="Genomic_DNA"/>
</dbReference>
<dbReference type="GO" id="GO:0043565">
    <property type="term" value="F:sequence-specific DNA binding"/>
    <property type="evidence" value="ECO:0007669"/>
    <property type="project" value="InterPro"/>
</dbReference>
<reference evidence="5 6" key="1">
    <citation type="submission" date="2018-08" db="EMBL/GenBank/DDBJ databases">
        <title>A genome reference for cultivated species of the human gut microbiota.</title>
        <authorList>
            <person name="Zou Y."/>
            <person name="Xue W."/>
            <person name="Luo G."/>
        </authorList>
    </citation>
    <scope>NUCLEOTIDE SEQUENCE [LARGE SCALE GENOMIC DNA]</scope>
    <source>
        <strain evidence="5 6">AM09-9</strain>
    </source>
</reference>
<dbReference type="RefSeq" id="WP_023923152.1">
    <property type="nucleotide sequence ID" value="NZ_JAQDJO010000016.1"/>
</dbReference>
<dbReference type="InterPro" id="IPR003313">
    <property type="entry name" value="AraC-bd"/>
</dbReference>
<dbReference type="SUPFAM" id="SSF46689">
    <property type="entry name" value="Homeodomain-like"/>
    <property type="match status" value="2"/>
</dbReference>
<keyword evidence="1" id="KW-0805">Transcription regulation</keyword>
<evidence type="ECO:0000256" key="3">
    <source>
        <dbReference type="ARBA" id="ARBA00023163"/>
    </source>
</evidence>